<feature type="non-terminal residue" evidence="4">
    <location>
        <position position="1"/>
    </location>
</feature>
<dbReference type="PANTHER" id="PTHR43818">
    <property type="entry name" value="BCDNA.GH03377"/>
    <property type="match status" value="1"/>
</dbReference>
<dbReference type="SUPFAM" id="SSF55347">
    <property type="entry name" value="Glyceraldehyde-3-phosphate dehydrogenase-like, C-terminal domain"/>
    <property type="match status" value="1"/>
</dbReference>
<name>A0A383EWD8_9ZZZZ</name>
<protein>
    <submittedName>
        <fullName evidence="4">Uncharacterized protein</fullName>
    </submittedName>
</protein>
<feature type="non-terminal residue" evidence="4">
    <location>
        <position position="229"/>
    </location>
</feature>
<organism evidence="4">
    <name type="scientific">marine metagenome</name>
    <dbReference type="NCBI Taxonomy" id="408172"/>
    <lineage>
        <taxon>unclassified sequences</taxon>
        <taxon>metagenomes</taxon>
        <taxon>ecological metagenomes</taxon>
    </lineage>
</organism>
<gene>
    <name evidence="4" type="ORF">METZ01_LOCUS513444</name>
</gene>
<proteinExistence type="predicted"/>
<sequence>RGRHIPGFQEIEGVEVVAVANRTRESAQKVADEFGISGVFEDWRELVRSDDVDAVCVGTWPYRHCSITLESLKAGKHILTEARMAMNLAEARQMLAASQQSDRVSMIVPAPMYLETEAALLAMVADGYFGDFLEIHVDALSGDYDPEAPLHWRQRRDLSGNNIMAMGIYNETVRRYAGHEKAISAHATSFATQRMDSESNQRLPADVPESLGILAEMESGATAVYHISS</sequence>
<dbReference type="Pfam" id="PF01408">
    <property type="entry name" value="GFO_IDH_MocA"/>
    <property type="match status" value="1"/>
</dbReference>
<dbReference type="GO" id="GO:0000166">
    <property type="term" value="F:nucleotide binding"/>
    <property type="evidence" value="ECO:0007669"/>
    <property type="project" value="InterPro"/>
</dbReference>
<dbReference type="EMBL" id="UINC01229034">
    <property type="protein sequence ID" value="SVE60590.1"/>
    <property type="molecule type" value="Genomic_DNA"/>
</dbReference>
<feature type="domain" description="Gfo/Idh/MocA-like oxidoreductase N-terminal" evidence="2">
    <location>
        <begin position="4"/>
        <end position="104"/>
    </location>
</feature>
<reference evidence="4" key="1">
    <citation type="submission" date="2018-05" db="EMBL/GenBank/DDBJ databases">
        <authorList>
            <person name="Lanie J.A."/>
            <person name="Ng W.-L."/>
            <person name="Kazmierczak K.M."/>
            <person name="Andrzejewski T.M."/>
            <person name="Davidsen T.M."/>
            <person name="Wayne K.J."/>
            <person name="Tettelin H."/>
            <person name="Glass J.I."/>
            <person name="Rusch D."/>
            <person name="Podicherti R."/>
            <person name="Tsui H.-C.T."/>
            <person name="Winkler M.E."/>
        </authorList>
    </citation>
    <scope>NUCLEOTIDE SEQUENCE</scope>
</reference>
<evidence type="ECO:0000256" key="1">
    <source>
        <dbReference type="ARBA" id="ARBA00023002"/>
    </source>
</evidence>
<evidence type="ECO:0000313" key="4">
    <source>
        <dbReference type="EMBL" id="SVE60590.1"/>
    </source>
</evidence>
<dbReference type="InterPro" id="IPR055170">
    <property type="entry name" value="GFO_IDH_MocA-like_dom"/>
</dbReference>
<dbReference type="GO" id="GO:0016491">
    <property type="term" value="F:oxidoreductase activity"/>
    <property type="evidence" value="ECO:0007669"/>
    <property type="project" value="UniProtKB-KW"/>
</dbReference>
<keyword evidence="1" id="KW-0560">Oxidoreductase</keyword>
<dbReference type="PANTHER" id="PTHR43818:SF11">
    <property type="entry name" value="BCDNA.GH03377"/>
    <property type="match status" value="1"/>
</dbReference>
<evidence type="ECO:0000259" key="3">
    <source>
        <dbReference type="Pfam" id="PF22725"/>
    </source>
</evidence>
<dbReference type="SUPFAM" id="SSF51735">
    <property type="entry name" value="NAD(P)-binding Rossmann-fold domains"/>
    <property type="match status" value="1"/>
</dbReference>
<dbReference type="Gene3D" id="3.30.360.10">
    <property type="entry name" value="Dihydrodipicolinate Reductase, domain 2"/>
    <property type="match status" value="1"/>
</dbReference>
<dbReference type="Pfam" id="PF22725">
    <property type="entry name" value="GFO_IDH_MocA_C3"/>
    <property type="match status" value="1"/>
</dbReference>
<dbReference type="InterPro" id="IPR000683">
    <property type="entry name" value="Gfo/Idh/MocA-like_OxRdtase_N"/>
</dbReference>
<dbReference type="Gene3D" id="3.40.50.720">
    <property type="entry name" value="NAD(P)-binding Rossmann-like Domain"/>
    <property type="match status" value="1"/>
</dbReference>
<feature type="domain" description="GFO/IDH/MocA-like oxidoreductase" evidence="3">
    <location>
        <begin position="120"/>
        <end position="228"/>
    </location>
</feature>
<dbReference type="AlphaFoldDB" id="A0A383EWD8"/>
<accession>A0A383EWD8</accession>
<evidence type="ECO:0000259" key="2">
    <source>
        <dbReference type="Pfam" id="PF01408"/>
    </source>
</evidence>
<dbReference type="InterPro" id="IPR036291">
    <property type="entry name" value="NAD(P)-bd_dom_sf"/>
</dbReference>
<dbReference type="InterPro" id="IPR050463">
    <property type="entry name" value="Gfo/Idh/MocA_oxidrdct_glycsds"/>
</dbReference>